<evidence type="ECO:0000256" key="1">
    <source>
        <dbReference type="SAM" id="MobiDB-lite"/>
    </source>
</evidence>
<evidence type="ECO:0000256" key="2">
    <source>
        <dbReference type="SAM" id="SignalP"/>
    </source>
</evidence>
<organism evidence="4 5">
    <name type="scientific">Nocardioides panzhihuensis</name>
    <dbReference type="NCBI Taxonomy" id="860243"/>
    <lineage>
        <taxon>Bacteria</taxon>
        <taxon>Bacillati</taxon>
        <taxon>Actinomycetota</taxon>
        <taxon>Actinomycetes</taxon>
        <taxon>Propionibacteriales</taxon>
        <taxon>Nocardioidaceae</taxon>
        <taxon>Nocardioides</taxon>
    </lineage>
</organism>
<dbReference type="PANTHER" id="PTHR43108:SF8">
    <property type="entry name" value="SD21168P"/>
    <property type="match status" value="1"/>
</dbReference>
<dbReference type="Pfam" id="PF00884">
    <property type="entry name" value="Sulfatase"/>
    <property type="match status" value="1"/>
</dbReference>
<dbReference type="SUPFAM" id="SSF53649">
    <property type="entry name" value="Alkaline phosphatase-like"/>
    <property type="match status" value="1"/>
</dbReference>
<keyword evidence="2" id="KW-0732">Signal</keyword>
<comment type="caution">
    <text evidence="4">The sequence shown here is derived from an EMBL/GenBank/DDBJ whole genome shotgun (WGS) entry which is preliminary data.</text>
</comment>
<proteinExistence type="predicted"/>
<keyword evidence="5" id="KW-1185">Reference proteome</keyword>
<dbReference type="InterPro" id="IPR017850">
    <property type="entry name" value="Alkaline_phosphatase_core_sf"/>
</dbReference>
<feature type="domain" description="Sulfatase N-terminal" evidence="3">
    <location>
        <begin position="72"/>
        <end position="409"/>
    </location>
</feature>
<feature type="chain" id="PRO_5039167166" evidence="2">
    <location>
        <begin position="24"/>
        <end position="517"/>
    </location>
</feature>
<gene>
    <name evidence="4" type="ORF">BJ988_005805</name>
</gene>
<accession>A0A7Z0IVM7</accession>
<protein>
    <submittedName>
        <fullName evidence="4">Arylsulfatase A-like enzyme</fullName>
    </submittedName>
</protein>
<dbReference type="PANTHER" id="PTHR43108">
    <property type="entry name" value="N-ACETYLGLUCOSAMINE-6-SULFATASE FAMILY MEMBER"/>
    <property type="match status" value="1"/>
</dbReference>
<dbReference type="Proteomes" id="UP000564496">
    <property type="component" value="Unassembled WGS sequence"/>
</dbReference>
<dbReference type="RefSeq" id="WP_218861173.1">
    <property type="nucleotide sequence ID" value="NZ_JACBZR010000001.1"/>
</dbReference>
<evidence type="ECO:0000313" key="5">
    <source>
        <dbReference type="Proteomes" id="UP000564496"/>
    </source>
</evidence>
<dbReference type="EMBL" id="JACBZR010000001">
    <property type="protein sequence ID" value="NYI81157.1"/>
    <property type="molecule type" value="Genomic_DNA"/>
</dbReference>
<reference evidence="4 5" key="1">
    <citation type="submission" date="2020-07" db="EMBL/GenBank/DDBJ databases">
        <title>Sequencing the genomes of 1000 actinobacteria strains.</title>
        <authorList>
            <person name="Klenk H.-P."/>
        </authorList>
    </citation>
    <scope>NUCLEOTIDE SEQUENCE [LARGE SCALE GENOMIC DNA]</scope>
    <source>
        <strain evidence="4 5">DSM 26487</strain>
    </source>
</reference>
<name>A0A7Z0IVM7_9ACTN</name>
<dbReference type="InterPro" id="IPR000917">
    <property type="entry name" value="Sulfatase_N"/>
</dbReference>
<feature type="signal peptide" evidence="2">
    <location>
        <begin position="1"/>
        <end position="23"/>
    </location>
</feature>
<dbReference type="Gene3D" id="3.40.720.10">
    <property type="entry name" value="Alkaline Phosphatase, subunit A"/>
    <property type="match status" value="1"/>
</dbReference>
<evidence type="ECO:0000259" key="3">
    <source>
        <dbReference type="Pfam" id="PF00884"/>
    </source>
</evidence>
<sequence length="517" mass="56371">MAPRARLAVAAVAVLAGSSIALGVMPESSGPLGSLGSLAGGAFARVVNAPVEGVVPPTPTATPEWAPSSTKPNVLMITADDLAYEDLEYMPHVRSLLAEQGTTLTEAIAPTPICVPARASLLTGQYSHNHETVTVNGERGGYESMDHTGTLPEAMQEAGYDTLFTGKYLNGYGLDGTAKDVPPGWTDWRATTDMSTYNFLHPRINHNGKLKAYHRYTTYVMRDQANQMISAPERADKPWYMWVNYVAPHHGGPEEKDDPEGTSTTRPADEDKHSFDGLELPDLPYMFRTPTDAPPISASRKYFDAQGRAELRIAHEQRVEAVQAVDRAVASHVLRLEATDQMDNTIVIFSSDNGYTTGGHNINGKLMHYRETQRIPVVMRGPGIPAGRSLSTGIGNPDLATTIMAVAGAEPGRTQDGVNIMPWLNAPAQDRVIPLSAWRVSDGHKQIYSGIRFGDWTYARFSDGSEELYDMAEDPYQVRSLALLPEYADQLAELRSLDKKYAKCAGDTCPKEFYPAG</sequence>
<feature type="region of interest" description="Disordered" evidence="1">
    <location>
        <begin position="250"/>
        <end position="276"/>
    </location>
</feature>
<feature type="compositionally biased region" description="Basic and acidic residues" evidence="1">
    <location>
        <begin position="267"/>
        <end position="276"/>
    </location>
</feature>
<evidence type="ECO:0000313" key="4">
    <source>
        <dbReference type="EMBL" id="NYI81157.1"/>
    </source>
</evidence>
<dbReference type="AlphaFoldDB" id="A0A7Z0IVM7"/>